<dbReference type="Proteomes" id="UP001597139">
    <property type="component" value="Unassembled WGS sequence"/>
</dbReference>
<name>A0ABD6BVP2_9EURY</name>
<dbReference type="EMBL" id="JBHUCZ010000013">
    <property type="protein sequence ID" value="MFD1568650.1"/>
    <property type="molecule type" value="Genomic_DNA"/>
</dbReference>
<dbReference type="Pfam" id="PF26222">
    <property type="entry name" value="DUF8048"/>
    <property type="match status" value="1"/>
</dbReference>
<evidence type="ECO:0000256" key="1">
    <source>
        <dbReference type="SAM" id="MobiDB-lite"/>
    </source>
</evidence>
<proteinExistence type="predicted"/>
<reference evidence="3 4" key="1">
    <citation type="journal article" date="2019" name="Int. J. Syst. Evol. Microbiol.">
        <title>The Global Catalogue of Microorganisms (GCM) 10K type strain sequencing project: providing services to taxonomists for standard genome sequencing and annotation.</title>
        <authorList>
            <consortium name="The Broad Institute Genomics Platform"/>
            <consortium name="The Broad Institute Genome Sequencing Center for Infectious Disease"/>
            <person name="Wu L."/>
            <person name="Ma J."/>
        </authorList>
    </citation>
    <scope>NUCLEOTIDE SEQUENCE [LARGE SCALE GENOMIC DNA]</scope>
    <source>
        <strain evidence="3 4">CGMCC 1.12859</strain>
    </source>
</reference>
<accession>A0ABD6BVP2</accession>
<feature type="compositionally biased region" description="Basic and acidic residues" evidence="1">
    <location>
        <begin position="8"/>
        <end position="17"/>
    </location>
</feature>
<protein>
    <recommendedName>
        <fullName evidence="2">DUF8048 domain-containing protein</fullName>
    </recommendedName>
</protein>
<keyword evidence="4" id="KW-1185">Reference proteome</keyword>
<feature type="domain" description="DUF8048" evidence="2">
    <location>
        <begin position="28"/>
        <end position="141"/>
    </location>
</feature>
<feature type="compositionally biased region" description="Low complexity" evidence="1">
    <location>
        <begin position="23"/>
        <end position="33"/>
    </location>
</feature>
<dbReference type="RefSeq" id="WP_267647593.1">
    <property type="nucleotide sequence ID" value="NZ_JANHGR010000002.1"/>
</dbReference>
<comment type="caution">
    <text evidence="3">The sequence shown here is derived from an EMBL/GenBank/DDBJ whole genome shotgun (WGS) entry which is preliminary data.</text>
</comment>
<gene>
    <name evidence="3" type="ORF">ACFSAU_14230</name>
</gene>
<evidence type="ECO:0000313" key="3">
    <source>
        <dbReference type="EMBL" id="MFD1568650.1"/>
    </source>
</evidence>
<evidence type="ECO:0000313" key="4">
    <source>
        <dbReference type="Proteomes" id="UP001597139"/>
    </source>
</evidence>
<organism evidence="3 4">
    <name type="scientific">Halolamina litorea</name>
    <dbReference type="NCBI Taxonomy" id="1515593"/>
    <lineage>
        <taxon>Archaea</taxon>
        <taxon>Methanobacteriati</taxon>
        <taxon>Methanobacteriota</taxon>
        <taxon>Stenosarchaea group</taxon>
        <taxon>Halobacteria</taxon>
        <taxon>Halobacteriales</taxon>
        <taxon>Haloferacaceae</taxon>
    </lineage>
</organism>
<dbReference type="InterPro" id="IPR058361">
    <property type="entry name" value="DUF8048"/>
</dbReference>
<evidence type="ECO:0000259" key="2">
    <source>
        <dbReference type="Pfam" id="PF26222"/>
    </source>
</evidence>
<sequence>MSPFDAPGSREPRDRPDAPPVPDADGVPFDPAVLQQAAHPEGVEAGELPELLGQVEAHLTDCRESLRRKFERAHADDHRELFFVPPDYWEGVATVLSLSSREKEAVRRAHERQLLRVGAETRRGMEFDAALDIRTAVVVSRE</sequence>
<dbReference type="AlphaFoldDB" id="A0ABD6BVP2"/>
<feature type="region of interest" description="Disordered" evidence="1">
    <location>
        <begin position="1"/>
        <end position="44"/>
    </location>
</feature>